<gene>
    <name evidence="4" type="ORF">ACFSXZ_00850</name>
</gene>
<dbReference type="Proteomes" id="UP001597417">
    <property type="component" value="Unassembled WGS sequence"/>
</dbReference>
<dbReference type="GO" id="GO:0016787">
    <property type="term" value="F:hydrolase activity"/>
    <property type="evidence" value="ECO:0007669"/>
    <property type="project" value="UniProtKB-KW"/>
</dbReference>
<organism evidence="4 5">
    <name type="scientific">Amycolatopsis pigmentata</name>
    <dbReference type="NCBI Taxonomy" id="450801"/>
    <lineage>
        <taxon>Bacteria</taxon>
        <taxon>Bacillati</taxon>
        <taxon>Actinomycetota</taxon>
        <taxon>Actinomycetes</taxon>
        <taxon>Pseudonocardiales</taxon>
        <taxon>Pseudonocardiaceae</taxon>
        <taxon>Amycolatopsis</taxon>
    </lineage>
</organism>
<evidence type="ECO:0000256" key="1">
    <source>
        <dbReference type="ARBA" id="ARBA00010211"/>
    </source>
</evidence>
<dbReference type="Gene3D" id="3.90.850.10">
    <property type="entry name" value="Fumarylacetoacetase-like, C-terminal domain"/>
    <property type="match status" value="1"/>
</dbReference>
<evidence type="ECO:0000313" key="5">
    <source>
        <dbReference type="Proteomes" id="UP001597417"/>
    </source>
</evidence>
<protein>
    <submittedName>
        <fullName evidence="4">Fumarylacetoacetate hydrolase family protein</fullName>
    </submittedName>
</protein>
<evidence type="ECO:0000313" key="4">
    <source>
        <dbReference type="EMBL" id="MFD2414874.1"/>
    </source>
</evidence>
<evidence type="ECO:0000256" key="2">
    <source>
        <dbReference type="ARBA" id="ARBA00022723"/>
    </source>
</evidence>
<feature type="domain" description="Fumarylacetoacetase-like C-terminal" evidence="3">
    <location>
        <begin position="60"/>
        <end position="263"/>
    </location>
</feature>
<keyword evidence="5" id="KW-1185">Reference proteome</keyword>
<dbReference type="InterPro" id="IPR011234">
    <property type="entry name" value="Fumarylacetoacetase-like_C"/>
</dbReference>
<dbReference type="Pfam" id="PF01557">
    <property type="entry name" value="FAA_hydrolase"/>
    <property type="match status" value="1"/>
</dbReference>
<dbReference type="RefSeq" id="WP_378260147.1">
    <property type="nucleotide sequence ID" value="NZ_JBHUKR010000002.1"/>
</dbReference>
<dbReference type="InterPro" id="IPR036663">
    <property type="entry name" value="Fumarylacetoacetase_C_sf"/>
</dbReference>
<sequence length="282" mass="30415">MDIWEASKGAFGPSPEAVFEHWATFKAWAEAECDANDVVDEPEWLRGSQVGAPSPRPRQVFAVGLNYVEHAREAGFALPDSPVVFTKFPSCIVGPNQTLALPEGSVDWEVELVVVIGAHVQRIDEEQAWAVVAGLTVGQDLSERELQHSGPAPQFGLAKSFPGFGATGPVLVTPDELADPDDLQIECSLSNTRVQFARTSGMLFTIPTLIAWISHITPLFPGDLIFTGTPSGIGASMTPPRFLRHGDELVSRVEGIGRLRQKVAGPTFARPGDPRKNVASVR</sequence>
<dbReference type="PANTHER" id="PTHR42796">
    <property type="entry name" value="FUMARYLACETOACETATE HYDROLASE DOMAIN-CONTAINING PROTEIN 2A-RELATED"/>
    <property type="match status" value="1"/>
</dbReference>
<name>A0ABW5FJI1_9PSEU</name>
<reference evidence="5" key="1">
    <citation type="journal article" date="2019" name="Int. J. Syst. Evol. Microbiol.">
        <title>The Global Catalogue of Microorganisms (GCM) 10K type strain sequencing project: providing services to taxonomists for standard genome sequencing and annotation.</title>
        <authorList>
            <consortium name="The Broad Institute Genomics Platform"/>
            <consortium name="The Broad Institute Genome Sequencing Center for Infectious Disease"/>
            <person name="Wu L."/>
            <person name="Ma J."/>
        </authorList>
    </citation>
    <scope>NUCLEOTIDE SEQUENCE [LARGE SCALE GENOMIC DNA]</scope>
    <source>
        <strain evidence="5">CGMCC 4.7645</strain>
    </source>
</reference>
<dbReference type="InterPro" id="IPR051121">
    <property type="entry name" value="FAH"/>
</dbReference>
<keyword evidence="4" id="KW-0378">Hydrolase</keyword>
<comment type="caution">
    <text evidence="4">The sequence shown here is derived from an EMBL/GenBank/DDBJ whole genome shotgun (WGS) entry which is preliminary data.</text>
</comment>
<dbReference type="SUPFAM" id="SSF56529">
    <property type="entry name" value="FAH"/>
    <property type="match status" value="1"/>
</dbReference>
<dbReference type="PANTHER" id="PTHR42796:SF4">
    <property type="entry name" value="FUMARYLACETOACETATE HYDROLASE DOMAIN-CONTAINING PROTEIN 2A"/>
    <property type="match status" value="1"/>
</dbReference>
<accession>A0ABW5FJI1</accession>
<evidence type="ECO:0000259" key="3">
    <source>
        <dbReference type="Pfam" id="PF01557"/>
    </source>
</evidence>
<comment type="similarity">
    <text evidence="1">Belongs to the FAH family.</text>
</comment>
<keyword evidence="2" id="KW-0479">Metal-binding</keyword>
<dbReference type="EMBL" id="JBHUKR010000002">
    <property type="protein sequence ID" value="MFD2414874.1"/>
    <property type="molecule type" value="Genomic_DNA"/>
</dbReference>
<proteinExistence type="inferred from homology"/>